<reference evidence="8 9" key="1">
    <citation type="submission" date="2018-10" db="EMBL/GenBank/DDBJ databases">
        <title>Natrarchaeobius chitinivorans gen. nov., sp. nov., and Natrarchaeobius haloalkaliphilus sp. nov., alkaliphilic, chitin-utilizing haloarchaea from hypersaline alkaline lakes.</title>
        <authorList>
            <person name="Sorokin D.Y."/>
            <person name="Elcheninov A.G."/>
            <person name="Kostrikina N.A."/>
            <person name="Bale N.J."/>
            <person name="Sinninghe Damste J.S."/>
            <person name="Khijniak T.V."/>
            <person name="Kublanov I.V."/>
            <person name="Toshchakov S.V."/>
        </authorList>
    </citation>
    <scope>NUCLEOTIDE SEQUENCE [LARGE SCALE GENOMIC DNA]</scope>
    <source>
        <strain evidence="8 9">AArcht-Sl</strain>
    </source>
</reference>
<evidence type="ECO:0000256" key="7">
    <source>
        <dbReference type="SAM" id="MobiDB-lite"/>
    </source>
</evidence>
<dbReference type="InterPro" id="IPR005238">
    <property type="entry name" value="ComB-like"/>
</dbReference>
<dbReference type="AlphaFoldDB" id="A0A3N6LYP1"/>
<dbReference type="SUPFAM" id="SSF142823">
    <property type="entry name" value="ComB-like"/>
    <property type="match status" value="1"/>
</dbReference>
<comment type="caution">
    <text evidence="8">The sequence shown here is derived from an EMBL/GenBank/DDBJ whole genome shotgun (WGS) entry which is preliminary data.</text>
</comment>
<keyword evidence="4" id="KW-0378">Hydrolase</keyword>
<feature type="region of interest" description="Disordered" evidence="7">
    <location>
        <begin position="1"/>
        <end position="29"/>
    </location>
</feature>
<dbReference type="GO" id="GO:0000287">
    <property type="term" value="F:magnesium ion binding"/>
    <property type="evidence" value="ECO:0007669"/>
    <property type="project" value="InterPro"/>
</dbReference>
<keyword evidence="9" id="KW-1185">Reference proteome</keyword>
<comment type="catalytic activity">
    <reaction evidence="6">
        <text>(2R)-O-phospho-3-sulfolactate + H2O = (2R)-3-sulfolactate + phosphate</text>
        <dbReference type="Rhea" id="RHEA:23416"/>
        <dbReference type="ChEBI" id="CHEBI:15377"/>
        <dbReference type="ChEBI" id="CHEBI:15597"/>
        <dbReference type="ChEBI" id="CHEBI:43474"/>
        <dbReference type="ChEBI" id="CHEBI:58738"/>
        <dbReference type="EC" id="3.1.3.71"/>
    </reaction>
</comment>
<comment type="similarity">
    <text evidence="2">Belongs to the ComB family.</text>
</comment>
<keyword evidence="5" id="KW-0460">Magnesium</keyword>
<dbReference type="PANTHER" id="PTHR37311:SF1">
    <property type="entry name" value="2-PHOSPHOSULFOLACTATE PHOSPHATASE-RELATED"/>
    <property type="match status" value="1"/>
</dbReference>
<evidence type="ECO:0000313" key="8">
    <source>
        <dbReference type="EMBL" id="RQG87783.1"/>
    </source>
</evidence>
<dbReference type="EC" id="3.1.3.71" evidence="3"/>
<proteinExistence type="inferred from homology"/>
<dbReference type="GO" id="GO:0050532">
    <property type="term" value="F:2-phosphosulfolactate phosphatase activity"/>
    <property type="evidence" value="ECO:0007669"/>
    <property type="project" value="UniProtKB-EC"/>
</dbReference>
<evidence type="ECO:0000256" key="5">
    <source>
        <dbReference type="ARBA" id="ARBA00022842"/>
    </source>
</evidence>
<dbReference type="Pfam" id="PF04029">
    <property type="entry name" value="2-ph_phosp"/>
    <property type="match status" value="1"/>
</dbReference>
<accession>A0A3N6LYP1</accession>
<dbReference type="Gene3D" id="3.90.1560.10">
    <property type="entry name" value="ComB-like"/>
    <property type="match status" value="1"/>
</dbReference>
<name>A0A3N6LYP1_9EURY</name>
<evidence type="ECO:0000256" key="4">
    <source>
        <dbReference type="ARBA" id="ARBA00022801"/>
    </source>
</evidence>
<comment type="cofactor">
    <cofactor evidence="1">
        <name>Mg(2+)</name>
        <dbReference type="ChEBI" id="CHEBI:18420"/>
    </cofactor>
</comment>
<dbReference type="RefSeq" id="WP_124178982.1">
    <property type="nucleotide sequence ID" value="NZ_REFY01000005.1"/>
</dbReference>
<feature type="compositionally biased region" description="Basic and acidic residues" evidence="7">
    <location>
        <begin position="65"/>
        <end position="74"/>
    </location>
</feature>
<evidence type="ECO:0000313" key="9">
    <source>
        <dbReference type="Proteomes" id="UP000273828"/>
    </source>
</evidence>
<protein>
    <recommendedName>
        <fullName evidence="3">2-phosphosulfolactate phosphatase</fullName>
        <ecNumber evidence="3">3.1.3.71</ecNumber>
    </recommendedName>
</protein>
<feature type="region of interest" description="Disordered" evidence="7">
    <location>
        <begin position="65"/>
        <end position="85"/>
    </location>
</feature>
<evidence type="ECO:0000256" key="2">
    <source>
        <dbReference type="ARBA" id="ARBA00009997"/>
    </source>
</evidence>
<dbReference type="GO" id="GO:0050545">
    <property type="term" value="F:sulfopyruvate decarboxylase activity"/>
    <property type="evidence" value="ECO:0007669"/>
    <property type="project" value="TreeGrafter"/>
</dbReference>
<evidence type="ECO:0000256" key="6">
    <source>
        <dbReference type="ARBA" id="ARBA00033711"/>
    </source>
</evidence>
<dbReference type="PANTHER" id="PTHR37311">
    <property type="entry name" value="2-PHOSPHOSULFOLACTATE PHOSPHATASE-RELATED"/>
    <property type="match status" value="1"/>
</dbReference>
<dbReference type="EMBL" id="REFY01000005">
    <property type="protein sequence ID" value="RQG87783.1"/>
    <property type="molecule type" value="Genomic_DNA"/>
</dbReference>
<sequence length="249" mass="26691">MAEATYQLDGPLAEATIPSQTSIPSDPEPGTYVVIDVASFSTTVVELLNNGASYIHITDERGDEFGFRDEHPEAKIGGGKTDDYEPTEGYDFYNSPSYVQSVDVDGRPVAMTSSNGGAAVTDLDTRGGDDVEIYISSMTNAKAIADHLRADDAETIAVIAGSNGKPSPEDAAGAILFHRYFEENPPTEPELEMLKTVVTSGKASKYHDQPDIKHRDLLEYCSAVNTRSVIPKLEDGALVDVAGNGAERE</sequence>
<organism evidence="8 9">
    <name type="scientific">Natrarchaeobius halalkaliphilus</name>
    <dbReference type="NCBI Taxonomy" id="1679091"/>
    <lineage>
        <taxon>Archaea</taxon>
        <taxon>Methanobacteriati</taxon>
        <taxon>Methanobacteriota</taxon>
        <taxon>Stenosarchaea group</taxon>
        <taxon>Halobacteria</taxon>
        <taxon>Halobacteriales</taxon>
        <taxon>Natrialbaceae</taxon>
        <taxon>Natrarchaeobius</taxon>
    </lineage>
</organism>
<evidence type="ECO:0000256" key="1">
    <source>
        <dbReference type="ARBA" id="ARBA00001946"/>
    </source>
</evidence>
<gene>
    <name evidence="8" type="ORF">EA462_12985</name>
</gene>
<dbReference type="OrthoDB" id="233938at2157"/>
<evidence type="ECO:0000256" key="3">
    <source>
        <dbReference type="ARBA" id="ARBA00012953"/>
    </source>
</evidence>
<dbReference type="Proteomes" id="UP000273828">
    <property type="component" value="Unassembled WGS sequence"/>
</dbReference>
<dbReference type="InterPro" id="IPR036702">
    <property type="entry name" value="ComB-like_sf"/>
</dbReference>